<proteinExistence type="predicted"/>
<feature type="compositionally biased region" description="Pro residues" evidence="1">
    <location>
        <begin position="7"/>
        <end position="32"/>
    </location>
</feature>
<organism evidence="2 3">
    <name type="scientific">Paragonimus westermani</name>
    <dbReference type="NCBI Taxonomy" id="34504"/>
    <lineage>
        <taxon>Eukaryota</taxon>
        <taxon>Metazoa</taxon>
        <taxon>Spiralia</taxon>
        <taxon>Lophotrochozoa</taxon>
        <taxon>Platyhelminthes</taxon>
        <taxon>Trematoda</taxon>
        <taxon>Digenea</taxon>
        <taxon>Plagiorchiida</taxon>
        <taxon>Troglotremata</taxon>
        <taxon>Troglotrematidae</taxon>
        <taxon>Paragonimus</taxon>
    </lineage>
</organism>
<evidence type="ECO:0000256" key="1">
    <source>
        <dbReference type="SAM" id="MobiDB-lite"/>
    </source>
</evidence>
<gene>
    <name evidence="2" type="ORF">P879_05800</name>
</gene>
<dbReference type="EMBL" id="JTDF01005088">
    <property type="protein sequence ID" value="KAF8566445.1"/>
    <property type="molecule type" value="Genomic_DNA"/>
</dbReference>
<dbReference type="Proteomes" id="UP000699462">
    <property type="component" value="Unassembled WGS sequence"/>
</dbReference>
<reference evidence="2 3" key="1">
    <citation type="submission" date="2019-07" db="EMBL/GenBank/DDBJ databases">
        <title>Annotation for the trematode Paragonimus westermani.</title>
        <authorList>
            <person name="Choi Y.-J."/>
        </authorList>
    </citation>
    <scope>NUCLEOTIDE SEQUENCE [LARGE SCALE GENOMIC DNA]</scope>
    <source>
        <strain evidence="2">180907_Pwestermani</strain>
    </source>
</reference>
<dbReference type="OrthoDB" id="6263777at2759"/>
<comment type="caution">
    <text evidence="2">The sequence shown here is derived from an EMBL/GenBank/DDBJ whole genome shotgun (WGS) entry which is preliminary data.</text>
</comment>
<feature type="region of interest" description="Disordered" evidence="1">
    <location>
        <begin position="1"/>
        <end position="54"/>
    </location>
</feature>
<evidence type="ECO:0000313" key="2">
    <source>
        <dbReference type="EMBL" id="KAF8566445.1"/>
    </source>
</evidence>
<feature type="compositionally biased region" description="Low complexity" evidence="1">
    <location>
        <begin position="33"/>
        <end position="48"/>
    </location>
</feature>
<dbReference type="AlphaFoldDB" id="A0A8T0DF66"/>
<sequence>MNNVRPWSPPSFPPASPPPTTSPPPPPPPPLLPTKTTTATTTAAATTRPPIPPPLHLLLSKFCRADERLCAPWQPASPVVRQSETYQIQTKDEKVDGHEGDENVDGAEQQQLEKREELKPSHISFPPDDKLITTHDYVTTAVMTPKDPESKGIMNDLGALENAGPIQLHTGSGDETSDTGCSTESLRKSVLDRKRKLFPRPQLGTPISHTVPDLKSVHTQLAEFISQEANEQPRHFTRWRPHDFGQENGNSQFERPQSAPAVAQNSINLTIPPPPPIPLPPNPPQIPKRPQTEKPWKPYPVYLF</sequence>
<feature type="compositionally biased region" description="Polar residues" evidence="1">
    <location>
        <begin position="80"/>
        <end position="89"/>
    </location>
</feature>
<feature type="compositionally biased region" description="Basic and acidic residues" evidence="1">
    <location>
        <begin position="111"/>
        <end position="120"/>
    </location>
</feature>
<accession>A0A8T0DF66</accession>
<feature type="compositionally biased region" description="Basic and acidic residues" evidence="1">
    <location>
        <begin position="90"/>
        <end position="101"/>
    </location>
</feature>
<feature type="region of interest" description="Disordered" evidence="1">
    <location>
        <begin position="266"/>
        <end position="299"/>
    </location>
</feature>
<feature type="region of interest" description="Disordered" evidence="1">
    <location>
        <begin position="74"/>
        <end position="129"/>
    </location>
</feature>
<protein>
    <submittedName>
        <fullName evidence="2">Uncharacterized protein</fullName>
    </submittedName>
</protein>
<feature type="compositionally biased region" description="Pro residues" evidence="1">
    <location>
        <begin position="271"/>
        <end position="287"/>
    </location>
</feature>
<keyword evidence="3" id="KW-1185">Reference proteome</keyword>
<name>A0A8T0DF66_9TREM</name>
<evidence type="ECO:0000313" key="3">
    <source>
        <dbReference type="Proteomes" id="UP000699462"/>
    </source>
</evidence>